<protein>
    <recommendedName>
        <fullName evidence="14">Selenoprotein S</fullName>
    </recommendedName>
</protein>
<name>A0ABQ9K7V2_9CUCU</name>
<dbReference type="PANTHER" id="PTHR28621:SF1">
    <property type="entry name" value="SELENOPROTEIN S"/>
    <property type="match status" value="1"/>
</dbReference>
<evidence type="ECO:0000256" key="10">
    <source>
        <dbReference type="SAM" id="MobiDB-lite"/>
    </source>
</evidence>
<evidence type="ECO:0000256" key="4">
    <source>
        <dbReference type="ARBA" id="ARBA00022490"/>
    </source>
</evidence>
<keyword evidence="9 11" id="KW-0472">Membrane</keyword>
<feature type="compositionally biased region" description="Basic and acidic residues" evidence="10">
    <location>
        <begin position="81"/>
        <end position="109"/>
    </location>
</feature>
<evidence type="ECO:0000256" key="8">
    <source>
        <dbReference type="ARBA" id="ARBA00022989"/>
    </source>
</evidence>
<evidence type="ECO:0000256" key="7">
    <source>
        <dbReference type="ARBA" id="ARBA00022933"/>
    </source>
</evidence>
<evidence type="ECO:0000256" key="5">
    <source>
        <dbReference type="ARBA" id="ARBA00022692"/>
    </source>
</evidence>
<dbReference type="EMBL" id="JAPWTJ010000010">
    <property type="protein sequence ID" value="KAJ8985595.1"/>
    <property type="molecule type" value="Genomic_DNA"/>
</dbReference>
<evidence type="ECO:0000256" key="6">
    <source>
        <dbReference type="ARBA" id="ARBA00022824"/>
    </source>
</evidence>
<keyword evidence="7" id="KW-0712">Selenocysteine</keyword>
<dbReference type="InterPro" id="IPR009703">
    <property type="entry name" value="Selenoprotein_S"/>
</dbReference>
<keyword evidence="5 11" id="KW-0812">Transmembrane</keyword>
<evidence type="ECO:0000313" key="12">
    <source>
        <dbReference type="EMBL" id="KAJ8985595.1"/>
    </source>
</evidence>
<gene>
    <name evidence="12" type="ORF">NQ317_015086</name>
</gene>
<comment type="similarity">
    <text evidence="3">Belongs to the selenoprotein S family.</text>
</comment>
<dbReference type="Proteomes" id="UP001162164">
    <property type="component" value="Unassembled WGS sequence"/>
</dbReference>
<comment type="caution">
    <text evidence="12">The sequence shown here is derived from an EMBL/GenBank/DDBJ whole genome shotgun (WGS) entry which is preliminary data.</text>
</comment>
<proteinExistence type="inferred from homology"/>
<evidence type="ECO:0000313" key="13">
    <source>
        <dbReference type="Proteomes" id="UP001162164"/>
    </source>
</evidence>
<dbReference type="Pfam" id="PF06936">
    <property type="entry name" value="Selenoprotein_S"/>
    <property type="match status" value="1"/>
</dbReference>
<keyword evidence="13" id="KW-1185">Reference proteome</keyword>
<dbReference type="PANTHER" id="PTHR28621">
    <property type="entry name" value="SELENOPROTEIN S"/>
    <property type="match status" value="1"/>
</dbReference>
<accession>A0ABQ9K7V2</accession>
<reference evidence="12" key="1">
    <citation type="journal article" date="2023" name="Insect Mol. Biol.">
        <title>Genome sequencing provides insights into the evolution of gene families encoding plant cell wall-degrading enzymes in longhorned beetles.</title>
        <authorList>
            <person name="Shin N.R."/>
            <person name="Okamura Y."/>
            <person name="Kirsch R."/>
            <person name="Pauchet Y."/>
        </authorList>
    </citation>
    <scope>NUCLEOTIDE SEQUENCE</scope>
    <source>
        <strain evidence="12">MMC_N1</strain>
    </source>
</reference>
<sequence>MYLNDIITDIINTIVSSIENYGWYLLLCLIVFVYIYHSYLKSYINDYMKWKDEKEYSEKYHKNPDLFVARQVAQQQAAMKLQEKYNREAEEHRKKLEEREAKKREEAMQKFDGQGGQKLGSESSKQSFKPDYNPLMGSGSGSSYRPPRRSACSRGGCG</sequence>
<keyword evidence="8 11" id="KW-1133">Transmembrane helix</keyword>
<feature type="region of interest" description="Disordered" evidence="10">
    <location>
        <begin position="80"/>
        <end position="158"/>
    </location>
</feature>
<feature type="transmembrane region" description="Helical" evidence="11">
    <location>
        <begin position="21"/>
        <end position="40"/>
    </location>
</feature>
<dbReference type="Gene3D" id="6.10.250.2950">
    <property type="match status" value="1"/>
</dbReference>
<evidence type="ECO:0000256" key="2">
    <source>
        <dbReference type="ARBA" id="ARBA00004496"/>
    </source>
</evidence>
<organism evidence="12 13">
    <name type="scientific">Molorchus minor</name>
    <dbReference type="NCBI Taxonomy" id="1323400"/>
    <lineage>
        <taxon>Eukaryota</taxon>
        <taxon>Metazoa</taxon>
        <taxon>Ecdysozoa</taxon>
        <taxon>Arthropoda</taxon>
        <taxon>Hexapoda</taxon>
        <taxon>Insecta</taxon>
        <taxon>Pterygota</taxon>
        <taxon>Neoptera</taxon>
        <taxon>Endopterygota</taxon>
        <taxon>Coleoptera</taxon>
        <taxon>Polyphaga</taxon>
        <taxon>Cucujiformia</taxon>
        <taxon>Chrysomeloidea</taxon>
        <taxon>Cerambycidae</taxon>
        <taxon>Lamiinae</taxon>
        <taxon>Monochamini</taxon>
        <taxon>Molorchus</taxon>
    </lineage>
</organism>
<comment type="subcellular location">
    <subcellularLocation>
        <location evidence="2">Cytoplasm</location>
    </subcellularLocation>
    <subcellularLocation>
        <location evidence="1">Endoplasmic reticulum membrane</location>
        <topology evidence="1">Single-pass membrane protein</topology>
    </subcellularLocation>
</comment>
<evidence type="ECO:0000256" key="9">
    <source>
        <dbReference type="ARBA" id="ARBA00023136"/>
    </source>
</evidence>
<evidence type="ECO:0000256" key="3">
    <source>
        <dbReference type="ARBA" id="ARBA00011034"/>
    </source>
</evidence>
<keyword evidence="4" id="KW-0963">Cytoplasm</keyword>
<evidence type="ECO:0000256" key="11">
    <source>
        <dbReference type="SAM" id="Phobius"/>
    </source>
</evidence>
<evidence type="ECO:0008006" key="14">
    <source>
        <dbReference type="Google" id="ProtNLM"/>
    </source>
</evidence>
<evidence type="ECO:0000256" key="1">
    <source>
        <dbReference type="ARBA" id="ARBA00004389"/>
    </source>
</evidence>
<keyword evidence="6" id="KW-0256">Endoplasmic reticulum</keyword>